<feature type="domain" description="HTH luxR-type" evidence="4">
    <location>
        <begin position="150"/>
        <end position="215"/>
    </location>
</feature>
<feature type="modified residue" description="4-aspartylphosphate" evidence="3">
    <location>
        <position position="61"/>
    </location>
</feature>
<dbReference type="SMART" id="SM00448">
    <property type="entry name" value="REC"/>
    <property type="match status" value="1"/>
</dbReference>
<dbReference type="GO" id="GO:0003677">
    <property type="term" value="F:DNA binding"/>
    <property type="evidence" value="ECO:0007669"/>
    <property type="project" value="UniProtKB-KW"/>
</dbReference>
<dbReference type="Gene3D" id="3.40.50.2300">
    <property type="match status" value="1"/>
</dbReference>
<dbReference type="InterPro" id="IPR000792">
    <property type="entry name" value="Tscrpt_reg_LuxR_C"/>
</dbReference>
<dbReference type="Pfam" id="PF00196">
    <property type="entry name" value="GerE"/>
    <property type="match status" value="1"/>
</dbReference>
<dbReference type="PRINTS" id="PR00038">
    <property type="entry name" value="HTHLUXR"/>
</dbReference>
<dbReference type="GO" id="GO:0006355">
    <property type="term" value="P:regulation of DNA-templated transcription"/>
    <property type="evidence" value="ECO:0007669"/>
    <property type="project" value="InterPro"/>
</dbReference>
<dbReference type="InterPro" id="IPR011006">
    <property type="entry name" value="CheY-like_superfamily"/>
</dbReference>
<dbReference type="Pfam" id="PF00072">
    <property type="entry name" value="Response_reg"/>
    <property type="match status" value="1"/>
</dbReference>
<accession>A0A934S6M4</accession>
<sequence length="221" mass="24109">MKKRIRIMLVEDHPEYRDVIEIALSKETDLELVGEFGTAEAALRSLEDPARHPKPDVILLDLNLPGISGIEAIPFFTSTTPNAKIIVLTQSDREADVLEAIHRGAGGYLLKSSTVARITEGIRSMMDGGAPIDSDIANYILKTLKTASRQPHPAVQLSKRELEILSLLATGQQKKEIASQLDISVSTVVTHVNHIYEKLNVANAPAAVGKAYRKGILPTED</sequence>
<dbReference type="SUPFAM" id="SSF52172">
    <property type="entry name" value="CheY-like"/>
    <property type="match status" value="1"/>
</dbReference>
<dbReference type="PANTHER" id="PTHR43214">
    <property type="entry name" value="TWO-COMPONENT RESPONSE REGULATOR"/>
    <property type="match status" value="1"/>
</dbReference>
<keyword evidence="1 3" id="KW-0597">Phosphoprotein</keyword>
<dbReference type="InterPro" id="IPR001789">
    <property type="entry name" value="Sig_transdc_resp-reg_receiver"/>
</dbReference>
<evidence type="ECO:0000259" key="4">
    <source>
        <dbReference type="PROSITE" id="PS50043"/>
    </source>
</evidence>
<keyword evidence="7" id="KW-1185">Reference proteome</keyword>
<dbReference type="RefSeq" id="WP_200358254.1">
    <property type="nucleotide sequence ID" value="NZ_JAENIL010000062.1"/>
</dbReference>
<dbReference type="InterPro" id="IPR016032">
    <property type="entry name" value="Sig_transdc_resp-reg_C-effctor"/>
</dbReference>
<proteinExistence type="predicted"/>
<evidence type="ECO:0000313" key="6">
    <source>
        <dbReference type="EMBL" id="MBK1879903.1"/>
    </source>
</evidence>
<gene>
    <name evidence="6" type="ORF">JIN87_23665</name>
</gene>
<dbReference type="AlphaFoldDB" id="A0A934S6M4"/>
<evidence type="ECO:0000256" key="3">
    <source>
        <dbReference type="PROSITE-ProRule" id="PRU00169"/>
    </source>
</evidence>
<dbReference type="PANTHER" id="PTHR43214:SF43">
    <property type="entry name" value="TWO-COMPONENT RESPONSE REGULATOR"/>
    <property type="match status" value="1"/>
</dbReference>
<name>A0A934S6M4_9BACT</name>
<dbReference type="InterPro" id="IPR058245">
    <property type="entry name" value="NreC/VraR/RcsB-like_REC"/>
</dbReference>
<evidence type="ECO:0000259" key="5">
    <source>
        <dbReference type="PROSITE" id="PS50110"/>
    </source>
</evidence>
<evidence type="ECO:0000256" key="2">
    <source>
        <dbReference type="ARBA" id="ARBA00023125"/>
    </source>
</evidence>
<dbReference type="PROSITE" id="PS50110">
    <property type="entry name" value="RESPONSE_REGULATORY"/>
    <property type="match status" value="1"/>
</dbReference>
<dbReference type="SUPFAM" id="SSF46894">
    <property type="entry name" value="C-terminal effector domain of the bipartite response regulators"/>
    <property type="match status" value="1"/>
</dbReference>
<organism evidence="6 7">
    <name type="scientific">Pelagicoccus mobilis</name>
    <dbReference type="NCBI Taxonomy" id="415221"/>
    <lineage>
        <taxon>Bacteria</taxon>
        <taxon>Pseudomonadati</taxon>
        <taxon>Verrucomicrobiota</taxon>
        <taxon>Opitutia</taxon>
        <taxon>Puniceicoccales</taxon>
        <taxon>Pelagicoccaceae</taxon>
        <taxon>Pelagicoccus</taxon>
    </lineage>
</organism>
<comment type="caution">
    <text evidence="6">The sequence shown here is derived from an EMBL/GenBank/DDBJ whole genome shotgun (WGS) entry which is preliminary data.</text>
</comment>
<protein>
    <submittedName>
        <fullName evidence="6">Response regulator transcription factor</fullName>
    </submittedName>
</protein>
<evidence type="ECO:0000313" key="7">
    <source>
        <dbReference type="Proteomes" id="UP000617628"/>
    </source>
</evidence>
<dbReference type="SMART" id="SM00421">
    <property type="entry name" value="HTH_LUXR"/>
    <property type="match status" value="1"/>
</dbReference>
<dbReference type="CDD" id="cd17535">
    <property type="entry name" value="REC_NarL-like"/>
    <property type="match status" value="1"/>
</dbReference>
<dbReference type="InterPro" id="IPR039420">
    <property type="entry name" value="WalR-like"/>
</dbReference>
<keyword evidence="2" id="KW-0238">DNA-binding</keyword>
<dbReference type="Proteomes" id="UP000617628">
    <property type="component" value="Unassembled WGS sequence"/>
</dbReference>
<dbReference type="GO" id="GO:0000160">
    <property type="term" value="P:phosphorelay signal transduction system"/>
    <property type="evidence" value="ECO:0007669"/>
    <property type="project" value="InterPro"/>
</dbReference>
<evidence type="ECO:0000256" key="1">
    <source>
        <dbReference type="ARBA" id="ARBA00022553"/>
    </source>
</evidence>
<reference evidence="6" key="1">
    <citation type="submission" date="2021-01" db="EMBL/GenBank/DDBJ databases">
        <title>Modified the classification status of verrucomicrobia.</title>
        <authorList>
            <person name="Feng X."/>
        </authorList>
    </citation>
    <scope>NUCLEOTIDE SEQUENCE</scope>
    <source>
        <strain evidence="6">KCTC 13126</strain>
    </source>
</reference>
<dbReference type="PROSITE" id="PS50043">
    <property type="entry name" value="HTH_LUXR_2"/>
    <property type="match status" value="1"/>
</dbReference>
<feature type="domain" description="Response regulatory" evidence="5">
    <location>
        <begin position="6"/>
        <end position="126"/>
    </location>
</feature>
<dbReference type="EMBL" id="JAENIL010000062">
    <property type="protein sequence ID" value="MBK1879903.1"/>
    <property type="molecule type" value="Genomic_DNA"/>
</dbReference>
<dbReference type="CDD" id="cd06170">
    <property type="entry name" value="LuxR_C_like"/>
    <property type="match status" value="1"/>
</dbReference>